<evidence type="ECO:0000256" key="6">
    <source>
        <dbReference type="ARBA" id="ARBA00022692"/>
    </source>
</evidence>
<dbReference type="EMBL" id="JDVG02000038">
    <property type="protein sequence ID" value="KFB74425.1"/>
    <property type="molecule type" value="Genomic_DNA"/>
</dbReference>
<accession>A0A080M267</accession>
<evidence type="ECO:0000256" key="12">
    <source>
        <dbReference type="ARBA" id="ARBA00023136"/>
    </source>
</evidence>
<evidence type="ECO:0000256" key="11">
    <source>
        <dbReference type="ARBA" id="ARBA00023012"/>
    </source>
</evidence>
<dbReference type="InterPro" id="IPR036097">
    <property type="entry name" value="HisK_dim/P_sf"/>
</dbReference>
<dbReference type="Gene3D" id="3.30.565.10">
    <property type="entry name" value="Histidine kinase-like ATPase, C-terminal domain"/>
    <property type="match status" value="1"/>
</dbReference>
<dbReference type="GO" id="GO:0000155">
    <property type="term" value="F:phosphorelay sensor kinase activity"/>
    <property type="evidence" value="ECO:0007669"/>
    <property type="project" value="InterPro"/>
</dbReference>
<keyword evidence="4" id="KW-0597">Phosphoprotein</keyword>
<evidence type="ECO:0000256" key="2">
    <source>
        <dbReference type="ARBA" id="ARBA00004141"/>
    </source>
</evidence>
<dbReference type="Pfam" id="PF08521">
    <property type="entry name" value="2CSK_N"/>
    <property type="match status" value="1"/>
</dbReference>
<keyword evidence="12 13" id="KW-0472">Membrane</keyword>
<sequence>MPGTAPGMSGQSLRWRLLRAVFATAFLVWGLIAILSYGQARHEAEELMDGHLAQSARLLLALIRDNESHLADLATRLALARSSEDRPYESPLEFQIGRADGSLLLRSEYAPASSLAAAPGYENIAHHGHPWRVLTIAAPSDDYRVQVAQSIDLRDRAALEVASKTVLPIALISPLLLLLIYFSVRRGLKPLDDLAADVAARSPENLKPLARRTAPREVQPLLAALNRLLARLADALDKERRFTADAAHELRTPLAVVKIQAQVAQLSRNPDDRQHALKQIVFGADRAARVLEQLLRLARLDPLAELPSAGKVDLGELARRLLVETAVTADAGSVHLQASATPLLVRGDAELLEIVLRNLLDNALRYTPPGTKVTLFVQRRNGDILLGVADDGPGVAPEELSRLAERFYRGRDAHAEGSGLGLAIVQRIAELHAACLEVENLSGGGFEARLRWVGSAGVP</sequence>
<name>A0A080M267_9PROT</name>
<dbReference type="InterPro" id="IPR013727">
    <property type="entry name" value="2CSK_N"/>
</dbReference>
<dbReference type="CDD" id="cd00082">
    <property type="entry name" value="HisKA"/>
    <property type="match status" value="1"/>
</dbReference>
<dbReference type="InterPro" id="IPR004358">
    <property type="entry name" value="Sig_transdc_His_kin-like_C"/>
</dbReference>
<keyword evidence="9" id="KW-0067">ATP-binding</keyword>
<proteinExistence type="predicted"/>
<dbReference type="PANTHER" id="PTHR45436">
    <property type="entry name" value="SENSOR HISTIDINE KINASE YKOH"/>
    <property type="match status" value="1"/>
</dbReference>
<keyword evidence="5 16" id="KW-0808">Transferase</keyword>
<evidence type="ECO:0000256" key="7">
    <source>
        <dbReference type="ARBA" id="ARBA00022741"/>
    </source>
</evidence>
<dbReference type="SUPFAM" id="SSF55874">
    <property type="entry name" value="ATPase domain of HSP90 chaperone/DNA topoisomerase II/histidine kinase"/>
    <property type="match status" value="1"/>
</dbReference>
<dbReference type="InterPro" id="IPR050428">
    <property type="entry name" value="TCS_sensor_his_kinase"/>
</dbReference>
<reference evidence="16 17" key="1">
    <citation type="submission" date="2014-02" db="EMBL/GenBank/DDBJ databases">
        <title>Expanding our view of genomic diversity in Candidatus Accumulibacter clades.</title>
        <authorList>
            <person name="Skennerton C.T."/>
            <person name="Barr J.J."/>
            <person name="Slater F.R."/>
            <person name="Bond P.L."/>
            <person name="Tyson G.W."/>
        </authorList>
    </citation>
    <scope>NUCLEOTIDE SEQUENCE [LARGE SCALE GENOMIC DNA]</scope>
    <source>
        <strain evidence="17">BA-91</strain>
    </source>
</reference>
<evidence type="ECO:0000259" key="14">
    <source>
        <dbReference type="PROSITE" id="PS50109"/>
    </source>
</evidence>
<dbReference type="InterPro" id="IPR005467">
    <property type="entry name" value="His_kinase_dom"/>
</dbReference>
<dbReference type="AlphaFoldDB" id="A0A080M267"/>
<dbReference type="PROSITE" id="PS50885">
    <property type="entry name" value="HAMP"/>
    <property type="match status" value="1"/>
</dbReference>
<dbReference type="EC" id="2.7.13.3" evidence="3"/>
<evidence type="ECO:0000256" key="3">
    <source>
        <dbReference type="ARBA" id="ARBA00012438"/>
    </source>
</evidence>
<feature type="domain" description="HAMP" evidence="15">
    <location>
        <begin position="185"/>
        <end position="237"/>
    </location>
</feature>
<evidence type="ECO:0000256" key="10">
    <source>
        <dbReference type="ARBA" id="ARBA00022989"/>
    </source>
</evidence>
<dbReference type="SUPFAM" id="SSF47384">
    <property type="entry name" value="Homodimeric domain of signal transducing histidine kinase"/>
    <property type="match status" value="1"/>
</dbReference>
<keyword evidence="10 13" id="KW-1133">Transmembrane helix</keyword>
<evidence type="ECO:0000256" key="5">
    <source>
        <dbReference type="ARBA" id="ARBA00022679"/>
    </source>
</evidence>
<dbReference type="SMART" id="SM00387">
    <property type="entry name" value="HATPase_c"/>
    <property type="match status" value="1"/>
</dbReference>
<feature type="transmembrane region" description="Helical" evidence="13">
    <location>
        <begin position="166"/>
        <end position="184"/>
    </location>
</feature>
<dbReference type="PROSITE" id="PS50109">
    <property type="entry name" value="HIS_KIN"/>
    <property type="match status" value="1"/>
</dbReference>
<gene>
    <name evidence="16" type="primary">qseC_1</name>
    <name evidence="16" type="ORF">AW09_000277</name>
</gene>
<dbReference type="GO" id="GO:0005886">
    <property type="term" value="C:plasma membrane"/>
    <property type="evidence" value="ECO:0007669"/>
    <property type="project" value="TreeGrafter"/>
</dbReference>
<dbReference type="Gene3D" id="1.10.287.130">
    <property type="match status" value="1"/>
</dbReference>
<keyword evidence="7" id="KW-0547">Nucleotide-binding</keyword>
<keyword evidence="8" id="KW-0418">Kinase</keyword>
<feature type="transmembrane region" description="Helical" evidence="13">
    <location>
        <begin position="20"/>
        <end position="38"/>
    </location>
</feature>
<keyword evidence="6 13" id="KW-0812">Transmembrane</keyword>
<dbReference type="SMART" id="SM00388">
    <property type="entry name" value="HisKA"/>
    <property type="match status" value="1"/>
</dbReference>
<evidence type="ECO:0000256" key="4">
    <source>
        <dbReference type="ARBA" id="ARBA00022553"/>
    </source>
</evidence>
<dbReference type="InterPro" id="IPR003594">
    <property type="entry name" value="HATPase_dom"/>
</dbReference>
<organism evidence="16 17">
    <name type="scientific">Candidatus Accumulibacter phosphatis</name>
    <dbReference type="NCBI Taxonomy" id="327160"/>
    <lineage>
        <taxon>Bacteria</taxon>
        <taxon>Pseudomonadati</taxon>
        <taxon>Pseudomonadota</taxon>
        <taxon>Betaproteobacteria</taxon>
        <taxon>Candidatus Accumulibacter</taxon>
    </lineage>
</organism>
<dbReference type="Pfam" id="PF02518">
    <property type="entry name" value="HATPase_c"/>
    <property type="match status" value="1"/>
</dbReference>
<dbReference type="GO" id="GO:0005524">
    <property type="term" value="F:ATP binding"/>
    <property type="evidence" value="ECO:0007669"/>
    <property type="project" value="UniProtKB-KW"/>
</dbReference>
<feature type="domain" description="Histidine kinase" evidence="14">
    <location>
        <begin position="245"/>
        <end position="456"/>
    </location>
</feature>
<keyword evidence="11" id="KW-0902">Two-component regulatory system</keyword>
<evidence type="ECO:0000256" key="9">
    <source>
        <dbReference type="ARBA" id="ARBA00022840"/>
    </source>
</evidence>
<dbReference type="InterPro" id="IPR003661">
    <property type="entry name" value="HisK_dim/P_dom"/>
</dbReference>
<dbReference type="PRINTS" id="PR00344">
    <property type="entry name" value="BCTRLSENSOR"/>
</dbReference>
<dbReference type="Pfam" id="PF00512">
    <property type="entry name" value="HisKA"/>
    <property type="match status" value="1"/>
</dbReference>
<protein>
    <recommendedName>
        <fullName evidence="3">histidine kinase</fullName>
        <ecNumber evidence="3">2.7.13.3</ecNumber>
    </recommendedName>
</protein>
<evidence type="ECO:0000313" key="16">
    <source>
        <dbReference type="EMBL" id="KFB74425.1"/>
    </source>
</evidence>
<dbReference type="InterPro" id="IPR003660">
    <property type="entry name" value="HAMP_dom"/>
</dbReference>
<evidence type="ECO:0000259" key="15">
    <source>
        <dbReference type="PROSITE" id="PS50885"/>
    </source>
</evidence>
<evidence type="ECO:0000256" key="1">
    <source>
        <dbReference type="ARBA" id="ARBA00000085"/>
    </source>
</evidence>
<evidence type="ECO:0000256" key="13">
    <source>
        <dbReference type="SAM" id="Phobius"/>
    </source>
</evidence>
<evidence type="ECO:0000313" key="17">
    <source>
        <dbReference type="Proteomes" id="UP000020077"/>
    </source>
</evidence>
<dbReference type="PANTHER" id="PTHR45436:SF14">
    <property type="entry name" value="SENSOR PROTEIN QSEC"/>
    <property type="match status" value="1"/>
</dbReference>
<dbReference type="InterPro" id="IPR036890">
    <property type="entry name" value="HATPase_C_sf"/>
</dbReference>
<evidence type="ECO:0000256" key="8">
    <source>
        <dbReference type="ARBA" id="ARBA00022777"/>
    </source>
</evidence>
<comment type="caution">
    <text evidence="16">The sequence shown here is derived from an EMBL/GenBank/DDBJ whole genome shotgun (WGS) entry which is preliminary data.</text>
</comment>
<comment type="catalytic activity">
    <reaction evidence="1">
        <text>ATP + protein L-histidine = ADP + protein N-phospho-L-histidine.</text>
        <dbReference type="EC" id="2.7.13.3"/>
    </reaction>
</comment>
<comment type="subcellular location">
    <subcellularLocation>
        <location evidence="2">Membrane</location>
        <topology evidence="2">Multi-pass membrane protein</topology>
    </subcellularLocation>
</comment>
<dbReference type="Proteomes" id="UP000020077">
    <property type="component" value="Unassembled WGS sequence"/>
</dbReference>